<dbReference type="Pfam" id="PF13855">
    <property type="entry name" value="LRR_8"/>
    <property type="match status" value="2"/>
</dbReference>
<evidence type="ECO:0000256" key="11">
    <source>
        <dbReference type="ARBA" id="ARBA00023319"/>
    </source>
</evidence>
<dbReference type="PANTHER" id="PTHR45842">
    <property type="entry name" value="SYNAPTIC ADHESION-LIKE MOLECULE SALM"/>
    <property type="match status" value="1"/>
</dbReference>
<evidence type="ECO:0000256" key="14">
    <source>
        <dbReference type="SAM" id="MobiDB-lite"/>
    </source>
</evidence>
<dbReference type="PROSITE" id="PS50835">
    <property type="entry name" value="IG_LIKE"/>
    <property type="match status" value="1"/>
</dbReference>
<evidence type="ECO:0008006" key="21">
    <source>
        <dbReference type="Google" id="ProtNLM"/>
    </source>
</evidence>
<feature type="signal peptide" evidence="16">
    <location>
        <begin position="1"/>
        <end position="17"/>
    </location>
</feature>
<dbReference type="FunFam" id="2.60.40.10:FF:000235">
    <property type="entry name" value="Leucine-rich repeat and fibronectin type III domain-containing 2"/>
    <property type="match status" value="1"/>
</dbReference>
<dbReference type="EMBL" id="JAAMOB010000015">
    <property type="protein sequence ID" value="KAF4103929.1"/>
    <property type="molecule type" value="Genomic_DNA"/>
</dbReference>
<dbReference type="InterPro" id="IPR003591">
    <property type="entry name" value="Leu-rich_rpt_typical-subtyp"/>
</dbReference>
<dbReference type="InterPro" id="IPR000483">
    <property type="entry name" value="Cys-rich_flank_reg_C"/>
</dbReference>
<evidence type="ECO:0000256" key="8">
    <source>
        <dbReference type="ARBA" id="ARBA00023136"/>
    </source>
</evidence>
<evidence type="ECO:0000313" key="20">
    <source>
        <dbReference type="Proteomes" id="UP000579812"/>
    </source>
</evidence>
<evidence type="ECO:0000256" key="7">
    <source>
        <dbReference type="ARBA" id="ARBA00023018"/>
    </source>
</evidence>
<organism evidence="19 20">
    <name type="scientific">Onychostoma macrolepis</name>
    <dbReference type="NCBI Taxonomy" id="369639"/>
    <lineage>
        <taxon>Eukaryota</taxon>
        <taxon>Metazoa</taxon>
        <taxon>Chordata</taxon>
        <taxon>Craniata</taxon>
        <taxon>Vertebrata</taxon>
        <taxon>Euteleostomi</taxon>
        <taxon>Actinopterygii</taxon>
        <taxon>Neopterygii</taxon>
        <taxon>Teleostei</taxon>
        <taxon>Ostariophysi</taxon>
        <taxon>Cypriniformes</taxon>
        <taxon>Cyprinidae</taxon>
        <taxon>Acrossocheilinae</taxon>
        <taxon>Onychostoma</taxon>
    </lineage>
</organism>
<dbReference type="InterPro" id="IPR003961">
    <property type="entry name" value="FN3_dom"/>
</dbReference>
<dbReference type="Gene3D" id="2.60.40.10">
    <property type="entry name" value="Immunoglobulins"/>
    <property type="match status" value="2"/>
</dbReference>
<evidence type="ECO:0000256" key="4">
    <source>
        <dbReference type="ARBA" id="ARBA00022729"/>
    </source>
</evidence>
<evidence type="ECO:0000256" key="10">
    <source>
        <dbReference type="ARBA" id="ARBA00023180"/>
    </source>
</evidence>
<dbReference type="AlphaFoldDB" id="A0A7J6C9G3"/>
<protein>
    <recommendedName>
        <fullName evidence="21">Leucine-rich repeat and fibronectin type III domain-containing protein 1-like protein</fullName>
    </recommendedName>
</protein>
<dbReference type="Pfam" id="PF13927">
    <property type="entry name" value="Ig_3"/>
    <property type="match status" value="1"/>
</dbReference>
<feature type="compositionally biased region" description="Polar residues" evidence="14">
    <location>
        <begin position="565"/>
        <end position="576"/>
    </location>
</feature>
<dbReference type="PROSITE" id="PS50853">
    <property type="entry name" value="FN3"/>
    <property type="match status" value="1"/>
</dbReference>
<keyword evidence="20" id="KW-1185">Reference proteome</keyword>
<keyword evidence="6 15" id="KW-1133">Transmembrane helix</keyword>
<dbReference type="SMART" id="SM00369">
    <property type="entry name" value="LRR_TYP"/>
    <property type="match status" value="6"/>
</dbReference>
<proteinExistence type="inferred from homology"/>
<keyword evidence="11" id="KW-0393">Immunoglobulin domain</keyword>
<dbReference type="Gene3D" id="3.80.10.10">
    <property type="entry name" value="Ribonuclease Inhibitor"/>
    <property type="match status" value="2"/>
</dbReference>
<feature type="region of interest" description="Disordered" evidence="14">
    <location>
        <begin position="564"/>
        <end position="588"/>
    </location>
</feature>
<dbReference type="SUPFAM" id="SSF48726">
    <property type="entry name" value="Immunoglobulin"/>
    <property type="match status" value="1"/>
</dbReference>
<dbReference type="PANTHER" id="PTHR45842:SF20">
    <property type="entry name" value="LEUCINE-RICH REPEAT AND FIBRONECTIN TYPE III DOMAIN-CONTAINING PROTEIN 1-LIKE PROTEIN"/>
    <property type="match status" value="1"/>
</dbReference>
<evidence type="ECO:0000259" key="18">
    <source>
        <dbReference type="PROSITE" id="PS50853"/>
    </source>
</evidence>
<dbReference type="InterPro" id="IPR003598">
    <property type="entry name" value="Ig_sub2"/>
</dbReference>
<evidence type="ECO:0000256" key="9">
    <source>
        <dbReference type="ARBA" id="ARBA00023157"/>
    </source>
</evidence>
<dbReference type="GO" id="GO:0016020">
    <property type="term" value="C:membrane"/>
    <property type="evidence" value="ECO:0007669"/>
    <property type="project" value="UniProtKB-SubCell"/>
</dbReference>
<evidence type="ECO:0000256" key="16">
    <source>
        <dbReference type="SAM" id="SignalP"/>
    </source>
</evidence>
<dbReference type="SMART" id="SM00082">
    <property type="entry name" value="LRRCT"/>
    <property type="match status" value="1"/>
</dbReference>
<evidence type="ECO:0000256" key="12">
    <source>
        <dbReference type="ARBA" id="ARBA00034103"/>
    </source>
</evidence>
<keyword evidence="4 16" id="KW-0732">Signal</keyword>
<feature type="domain" description="Ig-like" evidence="17">
    <location>
        <begin position="287"/>
        <end position="376"/>
    </location>
</feature>
<evidence type="ECO:0000256" key="6">
    <source>
        <dbReference type="ARBA" id="ARBA00022989"/>
    </source>
</evidence>
<gene>
    <name evidence="19" type="ORF">G5714_014916</name>
</gene>
<feature type="transmembrane region" description="Helical" evidence="15">
    <location>
        <begin position="522"/>
        <end position="548"/>
    </location>
</feature>
<feature type="region of interest" description="Disordered" evidence="14">
    <location>
        <begin position="384"/>
        <end position="412"/>
    </location>
</feature>
<feature type="compositionally biased region" description="Polar residues" evidence="14">
    <location>
        <begin position="398"/>
        <end position="412"/>
    </location>
</feature>
<keyword evidence="9" id="KW-1015">Disulfide bond</keyword>
<evidence type="ECO:0000256" key="5">
    <source>
        <dbReference type="ARBA" id="ARBA00022737"/>
    </source>
</evidence>
<dbReference type="CDD" id="cd00063">
    <property type="entry name" value="FN3"/>
    <property type="match status" value="1"/>
</dbReference>
<evidence type="ECO:0000313" key="19">
    <source>
        <dbReference type="EMBL" id="KAF4103929.1"/>
    </source>
</evidence>
<reference evidence="19 20" key="1">
    <citation type="submission" date="2020-04" db="EMBL/GenBank/DDBJ databases">
        <title>Chromosome-level genome assembly of a cyprinid fish Onychostoma macrolepis by integration of Nanopore Sequencing, Bionano and Hi-C technology.</title>
        <authorList>
            <person name="Wang D."/>
        </authorList>
    </citation>
    <scope>NUCLEOTIDE SEQUENCE [LARGE SCALE GENOMIC DNA]</scope>
    <source>
        <strain evidence="19">SWU-2019</strain>
        <tissue evidence="19">Muscle</tissue>
    </source>
</reference>
<evidence type="ECO:0000256" key="3">
    <source>
        <dbReference type="ARBA" id="ARBA00022692"/>
    </source>
</evidence>
<dbReference type="GO" id="GO:0045202">
    <property type="term" value="C:synapse"/>
    <property type="evidence" value="ECO:0007669"/>
    <property type="project" value="UniProtKB-SubCell"/>
</dbReference>
<keyword evidence="7" id="KW-0770">Synapse</keyword>
<dbReference type="InterPro" id="IPR036116">
    <property type="entry name" value="FN3_sf"/>
</dbReference>
<dbReference type="SMART" id="SM00409">
    <property type="entry name" value="IG"/>
    <property type="match status" value="1"/>
</dbReference>
<dbReference type="InterPro" id="IPR003599">
    <property type="entry name" value="Ig_sub"/>
</dbReference>
<comment type="caution">
    <text evidence="19">The sequence shown here is derived from an EMBL/GenBank/DDBJ whole genome shotgun (WGS) entry which is preliminary data.</text>
</comment>
<dbReference type="InterPro" id="IPR050467">
    <property type="entry name" value="LRFN"/>
</dbReference>
<dbReference type="Proteomes" id="UP000579812">
    <property type="component" value="Unassembled WGS sequence"/>
</dbReference>
<dbReference type="InterPro" id="IPR032675">
    <property type="entry name" value="LRR_dom_sf"/>
</dbReference>
<name>A0A7J6C9G3_9TELE</name>
<feature type="region of interest" description="Disordered" evidence="14">
    <location>
        <begin position="632"/>
        <end position="682"/>
    </location>
</feature>
<evidence type="ECO:0000256" key="15">
    <source>
        <dbReference type="SAM" id="Phobius"/>
    </source>
</evidence>
<keyword evidence="5" id="KW-0677">Repeat</keyword>
<evidence type="ECO:0000256" key="13">
    <source>
        <dbReference type="ARBA" id="ARBA00038433"/>
    </source>
</evidence>
<evidence type="ECO:0000259" key="17">
    <source>
        <dbReference type="PROSITE" id="PS50835"/>
    </source>
</evidence>
<accession>A0A7J6C9G3</accession>
<comment type="similarity">
    <text evidence="13">Belongs to the LRFN family.</text>
</comment>
<dbReference type="InterPro" id="IPR001611">
    <property type="entry name" value="Leu-rich_rpt"/>
</dbReference>
<dbReference type="FunFam" id="3.80.10.10:FF:000016">
    <property type="entry name" value="Leucine-rich repeat and fibronectin type III domain-containing protein 1"/>
    <property type="match status" value="1"/>
</dbReference>
<sequence length="808" mass="89398">MEWLIFSLLVLAVSVSGQLCPKRCMCQNLSPSLAILCAKTGLLFVPTVIDRRTVELRLTENFITVVRRRDFANMTSLLHLTLSRNTISQIMPYTFADLKRLRALHLDSNRLSVIADDHFRGLTNLRHLILANNQLHIISPHAFDDFLGTLEDLDLSYNNLVDIPWDTIGRLTNVNTLNMDHNLIEHVPLGVFSNLHKLARLDMTSNKLKKIPPDPLFLRIPVYAKSKGSPLSSLVLSFGGNPLHCNCELLWLRRLTREDDLETCASPPDLMAKYFWTIPEEEFICDPPVITRKSPKTFAMEGQPTSLKCKANGDPDPDVHWISPEGRLIANTTRTLSFSNGSLEINITSLKDTGIFTCIASNAAGESTGTVELVVNPLPHLANSTNRIREPDPGPSDILTSAKSTSSVSNETRSQERKVVLAELTANSALIRWPSQQHFPGIRMYQIQYNSSADDTLVYRMIPSTSYDFLVRDLVSGREYDLCVLAVYDDGMTSLTATRQVGCVSFVTETEYSQCQSLRSHFLGGTMIIIIGGIIVASVLVFIIILMIRYKVYSHQGVDSGKGTAMTNVRSQTNGGQAAGQVPRSSSKIVEGQEAMGAGLGGGAGAAASLKDSTAMELVTDSETTVQISEMISEDIVSPTQKHHHRTCIELKRRPSLSSKEGTSTDTPGDTASPQRQPSALKKLARSSDYGEEYGIICLNPYWTFSPEHSLFTLYSKDYPTNILPFTSPWLGLSMCLLPTTVCIVCWTVWVEERYFAEGIFIILHPFNHANCTSERKLRWDKINSMSVLSALSSICPSASPPALQCQS</sequence>
<dbReference type="FunFam" id="3.80.10.10:FF:000019">
    <property type="entry name" value="leucine-rich repeat and fibronectin type III domain-containing protein 1"/>
    <property type="match status" value="1"/>
</dbReference>
<evidence type="ECO:0000256" key="1">
    <source>
        <dbReference type="ARBA" id="ARBA00004479"/>
    </source>
</evidence>
<comment type="subcellular location">
    <subcellularLocation>
        <location evidence="1">Membrane</location>
        <topology evidence="1">Single-pass type I membrane protein</topology>
    </subcellularLocation>
    <subcellularLocation>
        <location evidence="12">Synapse</location>
    </subcellularLocation>
</comment>
<keyword evidence="3 15" id="KW-0812">Transmembrane</keyword>
<dbReference type="InterPro" id="IPR013783">
    <property type="entry name" value="Ig-like_fold"/>
</dbReference>
<dbReference type="SMART" id="SM00408">
    <property type="entry name" value="IGc2"/>
    <property type="match status" value="1"/>
</dbReference>
<dbReference type="SUPFAM" id="SSF49265">
    <property type="entry name" value="Fibronectin type III"/>
    <property type="match status" value="1"/>
</dbReference>
<dbReference type="FunFam" id="2.60.40.10:FF:000091">
    <property type="entry name" value="Leucine-rich repeat and fibronectin type III domain-containing protein 1"/>
    <property type="match status" value="1"/>
</dbReference>
<feature type="compositionally biased region" description="Polar residues" evidence="14">
    <location>
        <begin position="656"/>
        <end position="678"/>
    </location>
</feature>
<keyword evidence="2" id="KW-0433">Leucine-rich repeat</keyword>
<evidence type="ECO:0000256" key="2">
    <source>
        <dbReference type="ARBA" id="ARBA00022614"/>
    </source>
</evidence>
<feature type="chain" id="PRO_5029576308" description="Leucine-rich repeat and fibronectin type III domain-containing protein 1-like protein" evidence="16">
    <location>
        <begin position="18"/>
        <end position="808"/>
    </location>
</feature>
<keyword evidence="8 15" id="KW-0472">Membrane</keyword>
<dbReference type="InterPro" id="IPR007110">
    <property type="entry name" value="Ig-like_dom"/>
</dbReference>
<feature type="domain" description="Fibronectin type-III" evidence="18">
    <location>
        <begin position="415"/>
        <end position="510"/>
    </location>
</feature>
<dbReference type="InterPro" id="IPR036179">
    <property type="entry name" value="Ig-like_dom_sf"/>
</dbReference>
<keyword evidence="10" id="KW-0325">Glycoprotein</keyword>
<dbReference type="SUPFAM" id="SSF52058">
    <property type="entry name" value="L domain-like"/>
    <property type="match status" value="1"/>
</dbReference>